<feature type="transmembrane region" description="Helical" evidence="10">
    <location>
        <begin position="132"/>
        <end position="154"/>
    </location>
</feature>
<feature type="transmembrane region" description="Helical" evidence="10">
    <location>
        <begin position="467"/>
        <end position="485"/>
    </location>
</feature>
<feature type="transmembrane region" description="Helical" evidence="10">
    <location>
        <begin position="290"/>
        <end position="312"/>
    </location>
</feature>
<feature type="transmembrane region" description="Helical" evidence="10">
    <location>
        <begin position="396"/>
        <end position="419"/>
    </location>
</feature>
<dbReference type="PIRSF" id="PIRSF001265">
    <property type="entry name" value="H+-PPase"/>
    <property type="match status" value="1"/>
</dbReference>
<dbReference type="PANTHER" id="PTHR31998">
    <property type="entry name" value="K(+)-INSENSITIVE PYROPHOSPHATE-ENERGIZED PROTON PUMP"/>
    <property type="match status" value="1"/>
</dbReference>
<evidence type="ECO:0000313" key="11">
    <source>
        <dbReference type="EMBL" id="CAA2979267.1"/>
    </source>
</evidence>
<dbReference type="InterPro" id="IPR004131">
    <property type="entry name" value="PPase-energised_H-pump"/>
</dbReference>
<feature type="transmembrane region" description="Helical" evidence="10">
    <location>
        <begin position="30"/>
        <end position="48"/>
    </location>
</feature>
<feature type="transmembrane region" description="Helical" evidence="10">
    <location>
        <begin position="497"/>
        <end position="516"/>
    </location>
</feature>
<keyword evidence="9 10" id="KW-0472">Membrane</keyword>
<dbReference type="Pfam" id="PF03030">
    <property type="entry name" value="H_PPase"/>
    <property type="match status" value="1"/>
</dbReference>
<keyword evidence="12" id="KW-1185">Reference proteome</keyword>
<keyword evidence="5" id="KW-0460">Magnesium</keyword>
<organism evidence="11 12">
    <name type="scientific">Olea europaea subsp. europaea</name>
    <dbReference type="NCBI Taxonomy" id="158383"/>
    <lineage>
        <taxon>Eukaryota</taxon>
        <taxon>Viridiplantae</taxon>
        <taxon>Streptophyta</taxon>
        <taxon>Embryophyta</taxon>
        <taxon>Tracheophyta</taxon>
        <taxon>Spermatophyta</taxon>
        <taxon>Magnoliopsida</taxon>
        <taxon>eudicotyledons</taxon>
        <taxon>Gunneridae</taxon>
        <taxon>Pentapetalae</taxon>
        <taxon>asterids</taxon>
        <taxon>lamiids</taxon>
        <taxon>Lamiales</taxon>
        <taxon>Oleaceae</taxon>
        <taxon>Oleeae</taxon>
        <taxon>Olea</taxon>
    </lineage>
</organism>
<dbReference type="GO" id="GO:0012505">
    <property type="term" value="C:endomembrane system"/>
    <property type="evidence" value="ECO:0007669"/>
    <property type="project" value="UniProtKB-SubCell"/>
</dbReference>
<sequence length="583" mass="61339">MAVIGIAILYAIFYVWLGVDSPGAMKVTDLPLLLVGYGFGASFVALFAQLGGGIYTKAADVGADLVGKVEQGIPEDDPRNPAVIADLVGDNVGDCAARGADLFESIAAEIISAMILGGTMAQRCKIEDPSGFILFPLVVHSFDLVISSVGIFSIRNKGDLGAIEDPMSILQKGYSVTIILAVLTFGLSTRWMLYTEQAPSAWLNFALCGLVGIMTAYIFVWITKYYTDYKHEPVRTLALSSSTGHGTNIIAGVSLGLESTALPVLVISVAIVSAYWLGHTSGLVDESGTPTGGLFGTAVATMGMLSTAAYVLTMDMFGPIADNAGGIVEMSQQPESVREITDVLDAVGNTTKATTKGFAIGSAALASFLLFSAYMDEVATFANVPFNQVDIAIPEVFVGGLLGSMLIYLFSAWACSAVGRTAQEVVNEVRRQFIERPGIMDYKEKPDYGRCVSIVASASLREMIKPGALAIISPIVVGFVFRVLGYYTGHPLLGAKVVAAMLMFATVSGILMALFLNTAGGAWDNAKKYIETGALGGKGSDSHKAAVTGDTVGDPFKDTAGPSLHVLIKMLATITLVMAPIFL</sequence>
<feature type="transmembrane region" description="Helical" evidence="10">
    <location>
        <begin position="201"/>
        <end position="222"/>
    </location>
</feature>
<feature type="transmembrane region" description="Helical" evidence="10">
    <location>
        <begin position="260"/>
        <end position="278"/>
    </location>
</feature>
<evidence type="ECO:0000256" key="7">
    <source>
        <dbReference type="ARBA" id="ARBA00022989"/>
    </source>
</evidence>
<comment type="subcellular location">
    <subcellularLocation>
        <location evidence="1">Endomembrane system</location>
        <topology evidence="1">Multi-pass membrane protein</topology>
    </subcellularLocation>
</comment>
<keyword evidence="4 10" id="KW-0812">Transmembrane</keyword>
<evidence type="ECO:0000256" key="3">
    <source>
        <dbReference type="ARBA" id="ARBA00022448"/>
    </source>
</evidence>
<evidence type="ECO:0000256" key="9">
    <source>
        <dbReference type="ARBA" id="ARBA00023136"/>
    </source>
</evidence>
<evidence type="ECO:0000256" key="2">
    <source>
        <dbReference type="ARBA" id="ARBA00013242"/>
    </source>
</evidence>
<gene>
    <name evidence="11" type="ORF">OLEA9_A047521</name>
</gene>
<dbReference type="EC" id="7.1.3.1" evidence="2"/>
<dbReference type="Proteomes" id="UP000594638">
    <property type="component" value="Unassembled WGS sequence"/>
</dbReference>
<keyword evidence="6" id="KW-1278">Translocase</keyword>
<dbReference type="NCBIfam" id="NF001953">
    <property type="entry name" value="PRK00733.2-1"/>
    <property type="match status" value="1"/>
</dbReference>
<dbReference type="NCBIfam" id="NF001960">
    <property type="entry name" value="PRK00733.3-5"/>
    <property type="match status" value="1"/>
</dbReference>
<evidence type="ECO:0000256" key="10">
    <source>
        <dbReference type="SAM" id="Phobius"/>
    </source>
</evidence>
<evidence type="ECO:0000256" key="4">
    <source>
        <dbReference type="ARBA" id="ARBA00022692"/>
    </source>
</evidence>
<dbReference type="AlphaFoldDB" id="A0A8S0RI87"/>
<comment type="caution">
    <text evidence="11">The sequence shown here is derived from an EMBL/GenBank/DDBJ whole genome shotgun (WGS) entry which is preliminary data.</text>
</comment>
<evidence type="ECO:0000256" key="1">
    <source>
        <dbReference type="ARBA" id="ARBA00004127"/>
    </source>
</evidence>
<keyword evidence="3" id="KW-0813">Transport</keyword>
<evidence type="ECO:0000256" key="5">
    <source>
        <dbReference type="ARBA" id="ARBA00022842"/>
    </source>
</evidence>
<feature type="transmembrane region" description="Helical" evidence="10">
    <location>
        <begin position="7"/>
        <end position="24"/>
    </location>
</feature>
<dbReference type="EMBL" id="CACTIH010003627">
    <property type="protein sequence ID" value="CAA2979267.1"/>
    <property type="molecule type" value="Genomic_DNA"/>
</dbReference>
<evidence type="ECO:0000256" key="6">
    <source>
        <dbReference type="ARBA" id="ARBA00022967"/>
    </source>
</evidence>
<keyword evidence="8" id="KW-0406">Ion transport</keyword>
<evidence type="ECO:0000313" key="12">
    <source>
        <dbReference type="Proteomes" id="UP000594638"/>
    </source>
</evidence>
<dbReference type="GO" id="GO:0004427">
    <property type="term" value="F:inorganic diphosphate phosphatase activity"/>
    <property type="evidence" value="ECO:0007669"/>
    <property type="project" value="InterPro"/>
</dbReference>
<feature type="transmembrane region" description="Helical" evidence="10">
    <location>
        <begin position="357"/>
        <end position="375"/>
    </location>
</feature>
<dbReference type="OrthoDB" id="5210at2759"/>
<dbReference type="GO" id="GO:0016020">
    <property type="term" value="C:membrane"/>
    <property type="evidence" value="ECO:0007669"/>
    <property type="project" value="InterPro"/>
</dbReference>
<dbReference type="GO" id="GO:0009678">
    <property type="term" value="F:diphosphate hydrolysis-driven proton transmembrane transporter activity"/>
    <property type="evidence" value="ECO:0007669"/>
    <property type="project" value="UniProtKB-EC"/>
</dbReference>
<accession>A0A8S0RI87</accession>
<proteinExistence type="predicted"/>
<feature type="transmembrane region" description="Helical" evidence="10">
    <location>
        <begin position="174"/>
        <end position="194"/>
    </location>
</feature>
<evidence type="ECO:0000256" key="8">
    <source>
        <dbReference type="ARBA" id="ARBA00023065"/>
    </source>
</evidence>
<keyword evidence="7 10" id="KW-1133">Transmembrane helix</keyword>
<name>A0A8S0RI87_OLEEU</name>
<reference evidence="11 12" key="1">
    <citation type="submission" date="2019-12" db="EMBL/GenBank/DDBJ databases">
        <authorList>
            <person name="Alioto T."/>
            <person name="Alioto T."/>
            <person name="Gomez Garrido J."/>
        </authorList>
    </citation>
    <scope>NUCLEOTIDE SEQUENCE [LARGE SCALE GENOMIC DNA]</scope>
</reference>
<protein>
    <recommendedName>
        <fullName evidence="2">H(+)-exporting diphosphatase</fullName>
        <ecNumber evidence="2">7.1.3.1</ecNumber>
    </recommendedName>
</protein>
<dbReference type="Gramene" id="OE9A047521T3">
    <property type="protein sequence ID" value="OE9A047521C3"/>
    <property type="gene ID" value="OE9A047521"/>
</dbReference>